<keyword evidence="5" id="KW-0479">Metal-binding</keyword>
<evidence type="ECO:0000256" key="3">
    <source>
        <dbReference type="ARBA" id="ARBA00022448"/>
    </source>
</evidence>
<dbReference type="STRING" id="243231.GSU0105"/>
<keyword evidence="8" id="KW-0732">Signal</keyword>
<evidence type="ECO:0000256" key="1">
    <source>
        <dbReference type="ARBA" id="ARBA00001926"/>
    </source>
</evidence>
<keyword evidence="4" id="KW-0349">Heme</keyword>
<dbReference type="HOGENOM" id="CLU_191396_0_0_7"/>
<evidence type="ECO:0000313" key="10">
    <source>
        <dbReference type="EMBL" id="AAR33440.2"/>
    </source>
</evidence>
<keyword evidence="11" id="KW-1185">Reference proteome</keyword>
<name>Q74GY8_GEOSL</name>
<comment type="subcellular location">
    <subcellularLocation>
        <location evidence="2">Cell envelope</location>
    </subcellularLocation>
</comment>
<dbReference type="GO" id="GO:0030313">
    <property type="term" value="C:cell envelope"/>
    <property type="evidence" value="ECO:0007669"/>
    <property type="project" value="UniProtKB-SubCell"/>
</dbReference>
<dbReference type="SUPFAM" id="SSF48695">
    <property type="entry name" value="Multiheme cytochromes"/>
    <property type="match status" value="1"/>
</dbReference>
<dbReference type="Pfam" id="PF14537">
    <property type="entry name" value="Cytochrom_c3_2"/>
    <property type="match status" value="1"/>
</dbReference>
<dbReference type="Proteomes" id="UP000000577">
    <property type="component" value="Chromosome"/>
</dbReference>
<dbReference type="AlphaFoldDB" id="Q74GY8"/>
<dbReference type="InterPro" id="IPR036280">
    <property type="entry name" value="Multihaem_cyt_sf"/>
</dbReference>
<evidence type="ECO:0000313" key="11">
    <source>
        <dbReference type="Proteomes" id="UP000000577"/>
    </source>
</evidence>
<dbReference type="KEGG" id="gsu:GSU0105"/>
<evidence type="ECO:0000259" key="9">
    <source>
        <dbReference type="Pfam" id="PF14537"/>
    </source>
</evidence>
<sequence length="93" mass="10199">MNMHLVLAMAMVWFLAGDISLAGAFECNVCHSKNPAMVKMHEAVRGRGCFGCHKVGERLMGKGQPKDKASLMERRVKDAACLECHKVKPQAGE</sequence>
<keyword evidence="7" id="KW-0408">Iron</keyword>
<protein>
    <submittedName>
        <fullName evidence="10">Cytochrome c</fullName>
    </submittedName>
</protein>
<organism evidence="10 11">
    <name type="scientific">Geobacter sulfurreducens (strain ATCC 51573 / DSM 12127 / PCA)</name>
    <dbReference type="NCBI Taxonomy" id="243231"/>
    <lineage>
        <taxon>Bacteria</taxon>
        <taxon>Pseudomonadati</taxon>
        <taxon>Thermodesulfobacteriota</taxon>
        <taxon>Desulfuromonadia</taxon>
        <taxon>Geobacterales</taxon>
        <taxon>Geobacteraceae</taxon>
        <taxon>Geobacter</taxon>
    </lineage>
</organism>
<keyword evidence="6" id="KW-0249">Electron transport</keyword>
<feature type="domain" description="Tetrahaem cytochrome" evidence="9">
    <location>
        <begin position="25"/>
        <end position="87"/>
    </location>
</feature>
<dbReference type="GO" id="GO:0046872">
    <property type="term" value="F:metal ion binding"/>
    <property type="evidence" value="ECO:0007669"/>
    <property type="project" value="UniProtKB-KW"/>
</dbReference>
<keyword evidence="3" id="KW-0813">Transport</keyword>
<dbReference type="OrthoDB" id="5398070at2"/>
<dbReference type="InParanoid" id="Q74GY8"/>
<dbReference type="PATRIC" id="fig|243231.5.peg.105"/>
<dbReference type="EnsemblBacteria" id="AAR33440">
    <property type="protein sequence ID" value="AAR33440"/>
    <property type="gene ID" value="GSU0105"/>
</dbReference>
<dbReference type="InterPro" id="IPR012286">
    <property type="entry name" value="Tetrahaem_cytochrome"/>
</dbReference>
<evidence type="ECO:0000256" key="6">
    <source>
        <dbReference type="ARBA" id="ARBA00022982"/>
    </source>
</evidence>
<evidence type="ECO:0000256" key="4">
    <source>
        <dbReference type="ARBA" id="ARBA00022617"/>
    </source>
</evidence>
<gene>
    <name evidence="10" type="ordered locus">GSU0105</name>
</gene>
<evidence type="ECO:0000256" key="7">
    <source>
        <dbReference type="ARBA" id="ARBA00023004"/>
    </source>
</evidence>
<reference evidence="10 11" key="2">
    <citation type="journal article" date="2012" name="BMC Genomics">
        <title>Comparative genomic analysis of Geobacter sulfurreducens KN400, a strain with enhanced capacity for extracellular electron transfer and electricity production.</title>
        <authorList>
            <person name="Butler J.E."/>
            <person name="Young N.D."/>
            <person name="Aklujkar M."/>
            <person name="Lovley D.R."/>
        </authorList>
    </citation>
    <scope>NUCLEOTIDE SEQUENCE [LARGE SCALE GENOMIC DNA]</scope>
    <source>
        <strain evidence="11">ATCC 51573 / DSM 12127 / PCA</strain>
    </source>
</reference>
<feature type="signal peptide" evidence="8">
    <location>
        <begin position="1"/>
        <end position="24"/>
    </location>
</feature>
<dbReference type="Gene3D" id="1.10.1130.10">
    <property type="entry name" value="Flavocytochrome C3, Chain A"/>
    <property type="match status" value="1"/>
</dbReference>
<feature type="chain" id="PRO_5004285064" evidence="8">
    <location>
        <begin position="25"/>
        <end position="93"/>
    </location>
</feature>
<evidence type="ECO:0000256" key="5">
    <source>
        <dbReference type="ARBA" id="ARBA00022723"/>
    </source>
</evidence>
<reference evidence="10 11" key="1">
    <citation type="journal article" date="2003" name="Science">
        <title>Genome of Geobacter sulfurreducens: metal reduction in subsurface environments.</title>
        <authorList>
            <person name="Methe B.A."/>
            <person name="Nelson K.E."/>
            <person name="Eisen J.A."/>
            <person name="Paulsen I.T."/>
            <person name="Nelson W."/>
            <person name="Heidelberg J.F."/>
            <person name="Wu D."/>
            <person name="Wu M."/>
            <person name="Ward N."/>
            <person name="Beanan M.J."/>
            <person name="Dodson R.J."/>
            <person name="Madupu R."/>
            <person name="Brinkac L.M."/>
            <person name="Daugherty S.C."/>
            <person name="DeBoy R.T."/>
            <person name="Durkin A.S."/>
            <person name="Gwinn M."/>
            <person name="Kolonay J.F."/>
            <person name="Sullivan S.A."/>
            <person name="Haft D.H."/>
            <person name="Selengut J."/>
            <person name="Davidsen T.M."/>
            <person name="Zafar N."/>
            <person name="White O."/>
            <person name="Tran B."/>
            <person name="Romero C."/>
            <person name="Forberger H.A."/>
            <person name="Weidman J."/>
            <person name="Khouri H."/>
            <person name="Feldblyum T.V."/>
            <person name="Utterback T.R."/>
            <person name="Van Aken S.E."/>
            <person name="Lovley D.R."/>
            <person name="Fraser C.M."/>
        </authorList>
    </citation>
    <scope>NUCLEOTIDE SEQUENCE [LARGE SCALE GENOMIC DNA]</scope>
    <source>
        <strain evidence="11">ATCC 51573 / DSM 12127 / PCA</strain>
    </source>
</reference>
<comment type="cofactor">
    <cofactor evidence="1">
        <name>heme c</name>
        <dbReference type="ChEBI" id="CHEBI:61717"/>
    </cofactor>
</comment>
<proteinExistence type="predicted"/>
<evidence type="ECO:0000256" key="2">
    <source>
        <dbReference type="ARBA" id="ARBA00004196"/>
    </source>
</evidence>
<dbReference type="EMBL" id="AE017180">
    <property type="protein sequence ID" value="AAR33440.2"/>
    <property type="molecule type" value="Genomic_DNA"/>
</dbReference>
<evidence type="ECO:0000256" key="8">
    <source>
        <dbReference type="SAM" id="SignalP"/>
    </source>
</evidence>
<accession>Q74GY8</accession>
<dbReference type="RefSeq" id="WP_010940781.1">
    <property type="nucleotide sequence ID" value="NC_002939.5"/>
</dbReference>